<feature type="coiled-coil region" evidence="1">
    <location>
        <begin position="21"/>
        <end position="51"/>
    </location>
</feature>
<dbReference type="EMBL" id="MN813686">
    <property type="protein sequence ID" value="QHB37406.1"/>
    <property type="molecule type" value="Genomic_DNA"/>
</dbReference>
<proteinExistence type="predicted"/>
<evidence type="ECO:0000313" key="2">
    <source>
        <dbReference type="EMBL" id="QHB37406.1"/>
    </source>
</evidence>
<sequence length="172" mass="18495">MSEDDRPVEGTEGSVARPVTAAQLMAEANRAAAIAEELRQQAAAAAAAEAEATRPKQPTVGDDGPAFVTFSKYMSGREYHYAAVGWRVGPRSVRWMVTGSQATRDRLNWAGLLQTIGEANWSTLRVLTPGDFLLPEGVEPPVAERMGDYGRVESTRRVGFARGGLITGPYGE</sequence>
<accession>A0A6B9L722</accession>
<gene>
    <name evidence="2" type="primary">104</name>
    <name evidence="2" type="ORF">PBI_BIRDSNEST_104</name>
</gene>
<name>A0A6B9L722_9CAUD</name>
<dbReference type="RefSeq" id="YP_009949563.1">
    <property type="nucleotide sequence ID" value="NC_051581.1"/>
</dbReference>
<dbReference type="GeneID" id="60320968"/>
<keyword evidence="1" id="KW-0175">Coiled coil</keyword>
<reference evidence="2 3" key="1">
    <citation type="submission" date="2019-12" db="EMBL/GenBank/DDBJ databases">
        <authorList>
            <person name="Lauer M.J."/>
            <person name="Curtus N.L."/>
            <person name="Garlena R.A."/>
            <person name="Russell D.A."/>
            <person name="Pope W.H."/>
            <person name="Jacobs-Sera D."/>
            <person name="Hatfull G.F."/>
        </authorList>
    </citation>
    <scope>NUCLEOTIDE SEQUENCE [LARGE SCALE GENOMIC DNA]</scope>
</reference>
<organism evidence="2 3">
    <name type="scientific">Mycobacterium phage BirdsNest</name>
    <dbReference type="NCBI Taxonomy" id="2686231"/>
    <lineage>
        <taxon>Viruses</taxon>
        <taxon>Duplodnaviria</taxon>
        <taxon>Heunggongvirae</taxon>
        <taxon>Uroviricota</taxon>
        <taxon>Caudoviricetes</taxon>
        <taxon>Bclasvirinae</taxon>
        <taxon>Birdsnestvirus</taxon>
        <taxon>Birdsnestvirus birdsnest</taxon>
    </lineage>
</organism>
<evidence type="ECO:0000256" key="1">
    <source>
        <dbReference type="SAM" id="Coils"/>
    </source>
</evidence>
<protein>
    <submittedName>
        <fullName evidence="2">Uncharacterized protein</fullName>
    </submittedName>
</protein>
<dbReference type="KEGG" id="vg:60320968"/>
<evidence type="ECO:0000313" key="3">
    <source>
        <dbReference type="Proteomes" id="UP000463946"/>
    </source>
</evidence>
<keyword evidence="3" id="KW-1185">Reference proteome</keyword>
<dbReference type="Proteomes" id="UP000463946">
    <property type="component" value="Segment"/>
</dbReference>